<dbReference type="AlphaFoldDB" id="A0A9Q0M3J5"/>
<sequence>MIGKYIISFGFGLLTAYVLHHVYEKRRRKQCPLTDKKTMSVAEELNHVYQLVASIQEQLDEIKEKLNQPTVVSAMSDDENVIEDIIDTKQCVKHWTARNSEEIFYDTEDSIDIDYIPNGNNMTNCDIISSNKLTSTTSNSTINKQLYEQIDDKLDENYCDKAEIFNQLSKHKVLFSNDPNYWWRMAKTSHLLAKSAQYNSEDQQTARINLLKESFKYAERALQLDEQNGDCHKWYAITIGSLNECVSTKEKIANGAKFKKHLDIAMSLKSNDPTLYHLAGRFCVEVLAISWIERKIANSFLGTLPNVSQQEALDYFLMAHSIRPNWKENILYIVQTMISMKNRNEAKRYLEQALSLPITSIEENAIQQRLLQIKI</sequence>
<evidence type="ECO:0000256" key="6">
    <source>
        <dbReference type="ARBA" id="ARBA00023212"/>
    </source>
</evidence>
<dbReference type="GO" id="GO:0097431">
    <property type="term" value="C:mitotic spindle pole"/>
    <property type="evidence" value="ECO:0007669"/>
    <property type="project" value="TreeGrafter"/>
</dbReference>
<gene>
    <name evidence="10" type="ORF">RDWZM_008399</name>
</gene>
<reference evidence="10" key="1">
    <citation type="submission" date="2022-12" db="EMBL/GenBank/DDBJ databases">
        <title>Genome assemblies of Blomia tropicalis.</title>
        <authorList>
            <person name="Cui Y."/>
        </authorList>
    </citation>
    <scope>NUCLEOTIDE SEQUENCE</scope>
    <source>
        <tissue evidence="10">Adult mites</tissue>
    </source>
</reference>
<evidence type="ECO:0000256" key="7">
    <source>
        <dbReference type="ARBA" id="ARBA00039966"/>
    </source>
</evidence>
<keyword evidence="5" id="KW-0802">TPR repeat</keyword>
<dbReference type="EMBL" id="JAPWDV010000003">
    <property type="protein sequence ID" value="KAJ6217242.1"/>
    <property type="molecule type" value="Genomic_DNA"/>
</dbReference>
<keyword evidence="9" id="KW-1133">Transmembrane helix</keyword>
<dbReference type="InterPro" id="IPR049039">
    <property type="entry name" value="RMD1-3_a_helical_rpt"/>
</dbReference>
<evidence type="ECO:0000313" key="10">
    <source>
        <dbReference type="EMBL" id="KAJ6217242.1"/>
    </source>
</evidence>
<evidence type="ECO:0000256" key="3">
    <source>
        <dbReference type="ARBA" id="ARBA00022490"/>
    </source>
</evidence>
<protein>
    <recommendedName>
        <fullName evidence="7">Regulator of microtubule dynamics protein 1</fullName>
    </recommendedName>
    <alternativeName>
        <fullName evidence="8">Protein FAM82B</fullName>
    </alternativeName>
</protein>
<dbReference type="PANTHER" id="PTHR16056:SF16">
    <property type="entry name" value="REGULATOR OF MICROTUBULE DYNAMICS PROTEIN 1"/>
    <property type="match status" value="1"/>
</dbReference>
<comment type="caution">
    <text evidence="10">The sequence shown here is derived from an EMBL/GenBank/DDBJ whole genome shotgun (WGS) entry which is preliminary data.</text>
</comment>
<keyword evidence="9" id="KW-0472">Membrane</keyword>
<comment type="subunit">
    <text evidence="2">Interacts with microtubules.</text>
</comment>
<dbReference type="Gene3D" id="1.25.40.10">
    <property type="entry name" value="Tetratricopeptide repeat domain"/>
    <property type="match status" value="1"/>
</dbReference>
<dbReference type="Proteomes" id="UP001142055">
    <property type="component" value="Chromosome 3"/>
</dbReference>
<evidence type="ECO:0000256" key="8">
    <source>
        <dbReference type="ARBA" id="ARBA00041958"/>
    </source>
</evidence>
<evidence type="ECO:0000256" key="2">
    <source>
        <dbReference type="ARBA" id="ARBA00011375"/>
    </source>
</evidence>
<dbReference type="InterPro" id="IPR011990">
    <property type="entry name" value="TPR-like_helical_dom_sf"/>
</dbReference>
<keyword evidence="4" id="KW-0677">Repeat</keyword>
<evidence type="ECO:0000256" key="1">
    <source>
        <dbReference type="ARBA" id="ARBA00004245"/>
    </source>
</evidence>
<dbReference type="Pfam" id="PF21033">
    <property type="entry name" value="RMD1-3"/>
    <property type="match status" value="1"/>
</dbReference>
<dbReference type="PANTHER" id="PTHR16056">
    <property type="entry name" value="REGULATOR OF MICROTUBULE DYNAMICS PROTEIN"/>
    <property type="match status" value="1"/>
</dbReference>
<keyword evidence="6" id="KW-0206">Cytoskeleton</keyword>
<dbReference type="GO" id="GO:0008017">
    <property type="term" value="F:microtubule binding"/>
    <property type="evidence" value="ECO:0007669"/>
    <property type="project" value="TreeGrafter"/>
</dbReference>
<keyword evidence="9" id="KW-0812">Transmembrane</keyword>
<dbReference type="SUPFAM" id="SSF48452">
    <property type="entry name" value="TPR-like"/>
    <property type="match status" value="1"/>
</dbReference>
<evidence type="ECO:0000313" key="11">
    <source>
        <dbReference type="Proteomes" id="UP001142055"/>
    </source>
</evidence>
<evidence type="ECO:0000256" key="4">
    <source>
        <dbReference type="ARBA" id="ARBA00022737"/>
    </source>
</evidence>
<name>A0A9Q0M3J5_BLOTA</name>
<feature type="transmembrane region" description="Helical" evidence="9">
    <location>
        <begin position="6"/>
        <end position="23"/>
    </location>
</feature>
<organism evidence="10 11">
    <name type="scientific">Blomia tropicalis</name>
    <name type="common">Mite</name>
    <dbReference type="NCBI Taxonomy" id="40697"/>
    <lineage>
        <taxon>Eukaryota</taxon>
        <taxon>Metazoa</taxon>
        <taxon>Ecdysozoa</taxon>
        <taxon>Arthropoda</taxon>
        <taxon>Chelicerata</taxon>
        <taxon>Arachnida</taxon>
        <taxon>Acari</taxon>
        <taxon>Acariformes</taxon>
        <taxon>Sarcoptiformes</taxon>
        <taxon>Astigmata</taxon>
        <taxon>Glycyphagoidea</taxon>
        <taxon>Echimyopodidae</taxon>
        <taxon>Blomia</taxon>
    </lineage>
</organism>
<dbReference type="GO" id="GO:0005739">
    <property type="term" value="C:mitochondrion"/>
    <property type="evidence" value="ECO:0007669"/>
    <property type="project" value="TreeGrafter"/>
</dbReference>
<dbReference type="GO" id="GO:0005876">
    <property type="term" value="C:spindle microtubule"/>
    <property type="evidence" value="ECO:0007669"/>
    <property type="project" value="TreeGrafter"/>
</dbReference>
<evidence type="ECO:0000256" key="5">
    <source>
        <dbReference type="ARBA" id="ARBA00022803"/>
    </source>
</evidence>
<proteinExistence type="predicted"/>
<accession>A0A9Q0M3J5</accession>
<keyword evidence="11" id="KW-1185">Reference proteome</keyword>
<evidence type="ECO:0000256" key="9">
    <source>
        <dbReference type="SAM" id="Phobius"/>
    </source>
</evidence>
<comment type="subcellular location">
    <subcellularLocation>
        <location evidence="1">Cytoplasm</location>
        <location evidence="1">Cytoskeleton</location>
    </subcellularLocation>
</comment>
<keyword evidence="3" id="KW-0963">Cytoplasm</keyword>